<evidence type="ECO:0000313" key="2">
    <source>
        <dbReference type="Proteomes" id="UP000789860"/>
    </source>
</evidence>
<sequence length="89" mass="10294">MSDKEGMERFYNNRISEQIKKNDSSSNKNNSQDFLGEIVKELCNLYTEEKSKGSDSELVLDTLDTFLANKKQNPDNIINWCLNDEINPM</sequence>
<reference evidence="1" key="1">
    <citation type="submission" date="2021-06" db="EMBL/GenBank/DDBJ databases">
        <authorList>
            <person name="Kallberg Y."/>
            <person name="Tangrot J."/>
            <person name="Rosling A."/>
        </authorList>
    </citation>
    <scope>NUCLEOTIDE SEQUENCE</scope>
    <source>
        <strain evidence="1">AU212A</strain>
    </source>
</reference>
<feature type="non-terminal residue" evidence="1">
    <location>
        <position position="89"/>
    </location>
</feature>
<comment type="caution">
    <text evidence="1">The sequence shown here is derived from an EMBL/GenBank/DDBJ whole genome shotgun (WGS) entry which is preliminary data.</text>
</comment>
<proteinExistence type="predicted"/>
<accession>A0ACA9KVD4</accession>
<keyword evidence="2" id="KW-1185">Reference proteome</keyword>
<evidence type="ECO:0000313" key="1">
    <source>
        <dbReference type="EMBL" id="CAG8492385.1"/>
    </source>
</evidence>
<dbReference type="EMBL" id="CAJVPM010002779">
    <property type="protein sequence ID" value="CAG8492385.1"/>
    <property type="molecule type" value="Genomic_DNA"/>
</dbReference>
<name>A0ACA9KVD4_9GLOM</name>
<organism evidence="1 2">
    <name type="scientific">Scutellospora calospora</name>
    <dbReference type="NCBI Taxonomy" id="85575"/>
    <lineage>
        <taxon>Eukaryota</taxon>
        <taxon>Fungi</taxon>
        <taxon>Fungi incertae sedis</taxon>
        <taxon>Mucoromycota</taxon>
        <taxon>Glomeromycotina</taxon>
        <taxon>Glomeromycetes</taxon>
        <taxon>Diversisporales</taxon>
        <taxon>Gigasporaceae</taxon>
        <taxon>Scutellospora</taxon>
    </lineage>
</organism>
<gene>
    <name evidence="1" type="ORF">SCALOS_LOCUS2879</name>
</gene>
<dbReference type="Proteomes" id="UP000789860">
    <property type="component" value="Unassembled WGS sequence"/>
</dbReference>
<protein>
    <submittedName>
        <fullName evidence="1">2364_t:CDS:1</fullName>
    </submittedName>
</protein>